<evidence type="ECO:0000256" key="1">
    <source>
        <dbReference type="ARBA" id="ARBA00022670"/>
    </source>
</evidence>
<organism evidence="4 5">
    <name type="scientific">Faecalibacterium prausnitzii</name>
    <dbReference type="NCBI Taxonomy" id="853"/>
    <lineage>
        <taxon>Bacteria</taxon>
        <taxon>Bacillati</taxon>
        <taxon>Bacillota</taxon>
        <taxon>Clostridia</taxon>
        <taxon>Eubacteriales</taxon>
        <taxon>Oscillospiraceae</taxon>
        <taxon>Faecalibacterium</taxon>
    </lineage>
</organism>
<dbReference type="SUPFAM" id="SSF53163">
    <property type="entry name" value="HybD-like"/>
    <property type="match status" value="1"/>
</dbReference>
<dbReference type="GO" id="GO:0009847">
    <property type="term" value="P:spore germination"/>
    <property type="evidence" value="ECO:0007669"/>
    <property type="project" value="InterPro"/>
</dbReference>
<keyword evidence="3" id="KW-0865">Zymogen</keyword>
<dbReference type="AlphaFoldDB" id="A0A2A7A7W8"/>
<evidence type="ECO:0000256" key="3">
    <source>
        <dbReference type="ARBA" id="ARBA00023145"/>
    </source>
</evidence>
<comment type="caution">
    <text evidence="4">The sequence shown here is derived from an EMBL/GenBank/DDBJ whole genome shotgun (WGS) entry which is preliminary data.</text>
</comment>
<sequence length="261" mass="27058">MRTTDMADELFSGAAQPLPAGVRLATARHGGVTVTRVEIAREGLSRPRGRYVTLEMPSVSVLDERDAAVIEVCARELRALLPPEGPVLVLGVGNRRITADALGPRTVQRILVTMGAGAAPPVRGLRPVAAVAPGVAAATGLSLQQLAAALVGQLRPAALVCVDSLCSAEGQRLGRTVQFSDAGLYPAQADHTRHLTRDTLGVPVVAAGIPTLMQAQEGADLVVTPRALDSVIAHGAALLAGSVNHALQPRLTVQQLCWLTG</sequence>
<dbReference type="InterPro" id="IPR023430">
    <property type="entry name" value="Pept_HybD-like_dom_sf"/>
</dbReference>
<keyword evidence="2" id="KW-0378">Hydrolase</keyword>
<evidence type="ECO:0000313" key="5">
    <source>
        <dbReference type="Proteomes" id="UP000220157"/>
    </source>
</evidence>
<dbReference type="RefSeq" id="WP_097785736.1">
    <property type="nucleotide sequence ID" value="NZ_NMTW01000041.1"/>
</dbReference>
<accession>A0A2A7A7W8</accession>
<keyword evidence="1" id="KW-0645">Protease</keyword>
<evidence type="ECO:0000313" key="4">
    <source>
        <dbReference type="EMBL" id="PDX75172.1"/>
    </source>
</evidence>
<dbReference type="NCBIfam" id="TIGR01441">
    <property type="entry name" value="GPR"/>
    <property type="match status" value="1"/>
</dbReference>
<proteinExistence type="predicted"/>
<dbReference type="GO" id="GO:0008233">
    <property type="term" value="F:peptidase activity"/>
    <property type="evidence" value="ECO:0007669"/>
    <property type="project" value="UniProtKB-KW"/>
</dbReference>
<name>A0A2A7A7W8_9FIRM</name>
<dbReference type="EMBL" id="NMTW01000041">
    <property type="protein sequence ID" value="PDX75172.1"/>
    <property type="molecule type" value="Genomic_DNA"/>
</dbReference>
<dbReference type="GO" id="GO:0006508">
    <property type="term" value="P:proteolysis"/>
    <property type="evidence" value="ECO:0007669"/>
    <property type="project" value="UniProtKB-KW"/>
</dbReference>
<protein>
    <submittedName>
        <fullName evidence="4">Endopeptidase</fullName>
    </submittedName>
</protein>
<dbReference type="Gene3D" id="3.40.50.1450">
    <property type="entry name" value="HybD-like"/>
    <property type="match status" value="1"/>
</dbReference>
<dbReference type="Pfam" id="PF03418">
    <property type="entry name" value="Peptidase_A25"/>
    <property type="match status" value="1"/>
</dbReference>
<reference evidence="4 5" key="1">
    <citation type="journal article" date="2017" name="Front. Microbiol.">
        <title>New Insights into the Diversity of the Genus Faecalibacterium.</title>
        <authorList>
            <person name="Benevides L."/>
            <person name="Burman S."/>
            <person name="Martin R."/>
            <person name="Robert V."/>
            <person name="Thomas M."/>
            <person name="Miquel S."/>
            <person name="Chain F."/>
            <person name="Sokol H."/>
            <person name="Bermudez-Humaran L.G."/>
            <person name="Morrison M."/>
            <person name="Langella P."/>
            <person name="Azevedo V.A."/>
            <person name="Chatel J.M."/>
            <person name="Soares S."/>
        </authorList>
    </citation>
    <scope>NUCLEOTIDE SEQUENCE [LARGE SCALE GENOMIC DNA]</scope>
    <source>
        <strain evidence="4 5">CNCM I 4573</strain>
    </source>
</reference>
<evidence type="ECO:0000256" key="2">
    <source>
        <dbReference type="ARBA" id="ARBA00022801"/>
    </source>
</evidence>
<dbReference type="Proteomes" id="UP000220157">
    <property type="component" value="Unassembled WGS sequence"/>
</dbReference>
<dbReference type="InterPro" id="IPR005080">
    <property type="entry name" value="Peptidase_A25"/>
</dbReference>
<gene>
    <name evidence="4" type="ORF">CGS56_10165</name>
</gene>